<evidence type="ECO:0000313" key="1">
    <source>
        <dbReference type="EMBL" id="UEW68577.1"/>
    </source>
</evidence>
<dbReference type="KEGG" id="vg:77944322"/>
<accession>A0AAE8YH50</accession>
<dbReference type="GeneID" id="77944322"/>
<proteinExistence type="predicted"/>
<sequence>MSDNQQASPGVTPSEAQVEAFVQAYFGADCDGQVGCHIAGLAAALTADPLIAAGADLVRAVRLQHRVIDMLLARMVELDRSFMPTKSDVWPLIIEANAVEVLAKVGS</sequence>
<evidence type="ECO:0000313" key="2">
    <source>
        <dbReference type="Proteomes" id="UP000828188"/>
    </source>
</evidence>
<name>A0AAE8YH50_9CAUD</name>
<reference evidence="1" key="1">
    <citation type="submission" date="2021-10" db="EMBL/GenBank/DDBJ databases">
        <authorList>
            <person name="Gelman D."/>
            <person name="Alkalay-Oren S."/>
            <person name="Coppenhagen-Glazer S."/>
            <person name="Hazan R."/>
        </authorList>
    </citation>
    <scope>NUCLEOTIDE SEQUENCE</scope>
</reference>
<dbReference type="EMBL" id="OK665842">
    <property type="protein sequence ID" value="UEW68577.1"/>
    <property type="molecule type" value="Genomic_DNA"/>
</dbReference>
<dbReference type="Proteomes" id="UP000828188">
    <property type="component" value="Segment"/>
</dbReference>
<protein>
    <submittedName>
        <fullName evidence="1">Uncharacterized protein</fullName>
    </submittedName>
</protein>
<dbReference type="RefSeq" id="YP_010668179.1">
    <property type="nucleotide sequence ID" value="NC_070955.1"/>
</dbReference>
<organism evidence="1 2">
    <name type="scientific">Burkholderia phage BgManors32</name>
    <dbReference type="NCBI Taxonomy" id="2894335"/>
    <lineage>
        <taxon>Viruses</taxon>
        <taxon>Duplodnaviria</taxon>
        <taxon>Heunggongvirae</taxon>
        <taxon>Uroviricota</taxon>
        <taxon>Caudoviricetes</taxon>
        <taxon>Bigmanorsvirus</taxon>
        <taxon>Bigmanorsvirus bgmanors32</taxon>
    </lineage>
</organism>
<keyword evidence="2" id="KW-1185">Reference proteome</keyword>